<dbReference type="InterPro" id="IPR032675">
    <property type="entry name" value="LRR_dom_sf"/>
</dbReference>
<evidence type="ECO:0000313" key="6">
    <source>
        <dbReference type="Ensembl" id="ENSMODP00000002442.4"/>
    </source>
</evidence>
<dbReference type="PANTHER" id="PTHR10901:SF15">
    <property type="entry name" value="TROPOMODULIN-2"/>
    <property type="match status" value="1"/>
</dbReference>
<dbReference type="Ensembl" id="ENSMODT00000002493.4">
    <property type="protein sequence ID" value="ENSMODP00000002442.4"/>
    <property type="gene ID" value="ENSMODG00000040618.1"/>
</dbReference>
<dbReference type="InterPro" id="IPR004934">
    <property type="entry name" value="TMOD"/>
</dbReference>
<comment type="similarity">
    <text evidence="2">Belongs to the tropomodulin family.</text>
</comment>
<dbReference type="SUPFAM" id="SSF52047">
    <property type="entry name" value="RNI-like"/>
    <property type="match status" value="1"/>
</dbReference>
<reference evidence="6" key="3">
    <citation type="submission" date="2025-09" db="UniProtKB">
        <authorList>
            <consortium name="Ensembl"/>
        </authorList>
    </citation>
    <scope>IDENTIFICATION</scope>
</reference>
<accession>F6RHH6</accession>
<keyword evidence="3" id="KW-0963">Cytoplasm</keyword>
<dbReference type="Gene3D" id="3.80.10.10">
    <property type="entry name" value="Ribonuclease Inhibitor"/>
    <property type="match status" value="1"/>
</dbReference>
<sequence length="379" mass="43152">MCPELRPKIFQRGELNDAHVQYYRFCLELQILSIMCPGAFEDQKIGLFNCLDPKREIMALPFQKELEKYKNIDEDELLGKLSEEELKQLENVLDDLDPESALLPAGFRQKDQTQKAATGPFDREHLLSYLEKEALEHKDREDFVPFTGEKKGRIFIPKEKLQETHKEEKVTLDPELEEALASASDTELYDLADVVKGEKVKPIFEEPPNPTNVELSLQQLKANDPSLQEVNLNNIKNIPIPTLKEFAKALEKNTHVKKFSLAATRSNDPVAIAFADMLKVNKTLKSLNIESNFVTGTGILALVDALKENESLTEIKIDNQRQQLGTAVEMEIAQMVEENSMILKFGYQFTKQGPRTRVAAAITKNNDLVRKKRVEGDRR</sequence>
<dbReference type="ExpressionAtlas" id="F6RHH6">
    <property type="expression patterns" value="baseline"/>
</dbReference>
<organism evidence="6 7">
    <name type="scientific">Monodelphis domestica</name>
    <name type="common">Gray short-tailed opossum</name>
    <dbReference type="NCBI Taxonomy" id="13616"/>
    <lineage>
        <taxon>Eukaryota</taxon>
        <taxon>Metazoa</taxon>
        <taxon>Chordata</taxon>
        <taxon>Craniata</taxon>
        <taxon>Vertebrata</taxon>
        <taxon>Euteleostomi</taxon>
        <taxon>Mammalia</taxon>
        <taxon>Metatheria</taxon>
        <taxon>Didelphimorphia</taxon>
        <taxon>Didelphidae</taxon>
        <taxon>Monodelphis</taxon>
    </lineage>
</organism>
<comment type="subcellular location">
    <subcellularLocation>
        <location evidence="1">Cytoplasm</location>
        <location evidence="1">Cytoskeleton</location>
    </subcellularLocation>
</comment>
<dbReference type="GO" id="GO:0005856">
    <property type="term" value="C:cytoskeleton"/>
    <property type="evidence" value="ECO:0007669"/>
    <property type="project" value="UniProtKB-SubCell"/>
</dbReference>
<reference evidence="6" key="2">
    <citation type="submission" date="2025-08" db="UniProtKB">
        <authorList>
            <consortium name="Ensembl"/>
        </authorList>
    </citation>
    <scope>IDENTIFICATION</scope>
</reference>
<name>F6RHH6_MONDO</name>
<evidence type="ECO:0000313" key="7">
    <source>
        <dbReference type="Proteomes" id="UP000002280"/>
    </source>
</evidence>
<dbReference type="PANTHER" id="PTHR10901">
    <property type="entry name" value="TROPOMODULIN"/>
    <property type="match status" value="1"/>
</dbReference>
<dbReference type="GeneTree" id="ENSGT00940000160631"/>
<proteinExistence type="inferred from homology"/>
<dbReference type="FunFam" id="3.80.10.10:FF:000006">
    <property type="entry name" value="Tropomodulin 2"/>
    <property type="match status" value="1"/>
</dbReference>
<dbReference type="HOGENOM" id="CLU_031052_0_1_1"/>
<keyword evidence="5" id="KW-0206">Cytoskeleton</keyword>
<evidence type="ECO:0000256" key="3">
    <source>
        <dbReference type="ARBA" id="ARBA00022490"/>
    </source>
</evidence>
<dbReference type="GO" id="GO:0005523">
    <property type="term" value="F:tropomyosin binding"/>
    <property type="evidence" value="ECO:0007669"/>
    <property type="project" value="InterPro"/>
</dbReference>
<dbReference type="Pfam" id="PF03250">
    <property type="entry name" value="Tropomodulin"/>
    <property type="match status" value="1"/>
</dbReference>
<keyword evidence="7" id="KW-1185">Reference proteome</keyword>
<keyword evidence="4" id="KW-0009">Actin-binding</keyword>
<dbReference type="AlphaFoldDB" id="F6RHH6"/>
<dbReference type="GO" id="GO:0051694">
    <property type="term" value="P:pointed-end actin filament capping"/>
    <property type="evidence" value="ECO:0007669"/>
    <property type="project" value="InterPro"/>
</dbReference>
<protein>
    <submittedName>
        <fullName evidence="6">Tropomodulin 2</fullName>
    </submittedName>
</protein>
<reference evidence="6 7" key="1">
    <citation type="journal article" date="2007" name="Nature">
        <title>Genome of the marsupial Monodelphis domestica reveals innovation in non-coding sequences.</title>
        <authorList>
            <person name="Mikkelsen T.S."/>
            <person name="Wakefield M.J."/>
            <person name="Aken B."/>
            <person name="Amemiya C.T."/>
            <person name="Chang J.L."/>
            <person name="Duke S."/>
            <person name="Garber M."/>
            <person name="Gentles A.J."/>
            <person name="Goodstadt L."/>
            <person name="Heger A."/>
            <person name="Jurka J."/>
            <person name="Kamal M."/>
            <person name="Mauceli E."/>
            <person name="Searle S.M."/>
            <person name="Sharpe T."/>
            <person name="Baker M.L."/>
            <person name="Batzer M.A."/>
            <person name="Benos P.V."/>
            <person name="Belov K."/>
            <person name="Clamp M."/>
            <person name="Cook A."/>
            <person name="Cuff J."/>
            <person name="Das R."/>
            <person name="Davidow L."/>
            <person name="Deakin J.E."/>
            <person name="Fazzari M.J."/>
            <person name="Glass J.L."/>
            <person name="Grabherr M."/>
            <person name="Greally J.M."/>
            <person name="Gu W."/>
            <person name="Hore T.A."/>
            <person name="Huttley G.A."/>
            <person name="Kleber M."/>
            <person name="Jirtle R.L."/>
            <person name="Koina E."/>
            <person name="Lee J.T."/>
            <person name="Mahony S."/>
            <person name="Marra M.A."/>
            <person name="Miller R.D."/>
            <person name="Nicholls R.D."/>
            <person name="Oda M."/>
            <person name="Papenfuss A.T."/>
            <person name="Parra Z.E."/>
            <person name="Pollock D.D."/>
            <person name="Ray D.A."/>
            <person name="Schein J.E."/>
            <person name="Speed T.P."/>
            <person name="Thompson K."/>
            <person name="VandeBerg J.L."/>
            <person name="Wade C.M."/>
            <person name="Walker J.A."/>
            <person name="Waters P.D."/>
            <person name="Webber C."/>
            <person name="Weidman J.R."/>
            <person name="Xie X."/>
            <person name="Zody M.C."/>
            <person name="Baldwin J."/>
            <person name="Abdouelleil A."/>
            <person name="Abdulkadir J."/>
            <person name="Abebe A."/>
            <person name="Abera B."/>
            <person name="Abreu J."/>
            <person name="Acer S.C."/>
            <person name="Aftuck L."/>
            <person name="Alexander A."/>
            <person name="An P."/>
            <person name="Anderson E."/>
            <person name="Anderson S."/>
            <person name="Arachi H."/>
            <person name="Azer M."/>
            <person name="Bachantsang P."/>
            <person name="Barry A."/>
            <person name="Bayul T."/>
            <person name="Berlin A."/>
            <person name="Bessette D."/>
            <person name="Bloom T."/>
            <person name="Bloom T."/>
            <person name="Boguslavskiy L."/>
            <person name="Bonnet C."/>
            <person name="Boukhgalter B."/>
            <person name="Bourzgui I."/>
            <person name="Brown A."/>
            <person name="Cahill P."/>
            <person name="Channer S."/>
            <person name="Cheshatsang Y."/>
            <person name="Chuda L."/>
            <person name="Citroen M."/>
            <person name="Collymore A."/>
            <person name="Cooke P."/>
            <person name="Costello M."/>
            <person name="D'Aco K."/>
            <person name="Daza R."/>
            <person name="De Haan G."/>
            <person name="DeGray S."/>
            <person name="DeMaso C."/>
            <person name="Dhargay N."/>
            <person name="Dooley K."/>
            <person name="Dooley E."/>
            <person name="Doricent M."/>
            <person name="Dorje P."/>
            <person name="Dorjee K."/>
            <person name="Dupes A."/>
            <person name="Elong R."/>
            <person name="Falk J."/>
            <person name="Farina A."/>
            <person name="Faro S."/>
            <person name="Ferguson D."/>
            <person name="Fisher S."/>
            <person name="Foley C.D."/>
            <person name="Franke A."/>
            <person name="Friedrich D."/>
            <person name="Gadbois L."/>
            <person name="Gearin G."/>
            <person name="Gearin C.R."/>
            <person name="Giannoukos G."/>
            <person name="Goode T."/>
            <person name="Graham J."/>
            <person name="Grandbois E."/>
            <person name="Grewal S."/>
            <person name="Gyaltsen K."/>
            <person name="Hafez N."/>
            <person name="Hagos B."/>
            <person name="Hall J."/>
            <person name="Henson C."/>
            <person name="Hollinger A."/>
            <person name="Honan T."/>
            <person name="Huard M.D."/>
            <person name="Hughes L."/>
            <person name="Hurhula B."/>
            <person name="Husby M.E."/>
            <person name="Kamat A."/>
            <person name="Kanga B."/>
            <person name="Kashin S."/>
            <person name="Khazanovich D."/>
            <person name="Kisner P."/>
            <person name="Lance K."/>
            <person name="Lara M."/>
            <person name="Lee W."/>
            <person name="Lennon N."/>
            <person name="Letendre F."/>
            <person name="LeVine R."/>
            <person name="Lipovsky A."/>
            <person name="Liu X."/>
            <person name="Liu J."/>
            <person name="Liu S."/>
            <person name="Lokyitsang T."/>
            <person name="Lokyitsang Y."/>
            <person name="Lubonja R."/>
            <person name="Lui A."/>
            <person name="MacDonald P."/>
            <person name="Magnisalis V."/>
            <person name="Maru K."/>
            <person name="Matthews C."/>
            <person name="McCusker W."/>
            <person name="McDonough S."/>
            <person name="Mehta T."/>
            <person name="Meldrim J."/>
            <person name="Meneus L."/>
            <person name="Mihai O."/>
            <person name="Mihalev A."/>
            <person name="Mihova T."/>
            <person name="Mittelman R."/>
            <person name="Mlenga V."/>
            <person name="Montmayeur A."/>
            <person name="Mulrain L."/>
            <person name="Navidi A."/>
            <person name="Naylor J."/>
            <person name="Negash T."/>
            <person name="Nguyen T."/>
            <person name="Nguyen N."/>
            <person name="Nicol R."/>
            <person name="Norbu C."/>
            <person name="Norbu N."/>
            <person name="Novod N."/>
            <person name="O'Neill B."/>
            <person name="Osman S."/>
            <person name="Markiewicz E."/>
            <person name="Oyono O.L."/>
            <person name="Patti C."/>
            <person name="Phunkhang P."/>
            <person name="Pierre F."/>
            <person name="Priest M."/>
            <person name="Raghuraman S."/>
            <person name="Rege F."/>
            <person name="Reyes R."/>
            <person name="Rise C."/>
            <person name="Rogov P."/>
            <person name="Ross K."/>
            <person name="Ryan E."/>
            <person name="Settipalli S."/>
            <person name="Shea T."/>
            <person name="Sherpa N."/>
            <person name="Shi L."/>
            <person name="Shih D."/>
            <person name="Sparrow T."/>
            <person name="Spaulding J."/>
            <person name="Stalker J."/>
            <person name="Stange-Thomann N."/>
            <person name="Stavropoulos S."/>
            <person name="Stone C."/>
            <person name="Strader C."/>
            <person name="Tesfaye S."/>
            <person name="Thomson T."/>
            <person name="Thoulutsang Y."/>
            <person name="Thoulutsang D."/>
            <person name="Topham K."/>
            <person name="Topping I."/>
            <person name="Tsamla T."/>
            <person name="Vassiliev H."/>
            <person name="Vo A."/>
            <person name="Wangchuk T."/>
            <person name="Wangdi T."/>
            <person name="Weiand M."/>
            <person name="Wilkinson J."/>
            <person name="Wilson A."/>
            <person name="Yadav S."/>
            <person name="Young G."/>
            <person name="Yu Q."/>
            <person name="Zembek L."/>
            <person name="Zhong D."/>
            <person name="Zimmer A."/>
            <person name="Zwirko Z."/>
            <person name="Jaffe D.B."/>
            <person name="Alvarez P."/>
            <person name="Brockman W."/>
            <person name="Butler J."/>
            <person name="Chin C."/>
            <person name="Gnerre S."/>
            <person name="MacCallum I."/>
            <person name="Graves J.A."/>
            <person name="Ponting C.P."/>
            <person name="Breen M."/>
            <person name="Samollow P.B."/>
            <person name="Lander E.S."/>
            <person name="Lindblad-Toh K."/>
        </authorList>
    </citation>
    <scope>NUCLEOTIDE SEQUENCE [LARGE SCALE GENOMIC DNA]</scope>
</reference>
<evidence type="ECO:0000256" key="2">
    <source>
        <dbReference type="ARBA" id="ARBA00009345"/>
    </source>
</evidence>
<dbReference type="Bgee" id="ENSMODG00000040618">
    <property type="expression patterns" value="Expressed in extraembryonic membrane and 21 other cell types or tissues"/>
</dbReference>
<dbReference type="Proteomes" id="UP000002280">
    <property type="component" value="Chromosome 1"/>
</dbReference>
<dbReference type="GO" id="GO:0003779">
    <property type="term" value="F:actin binding"/>
    <property type="evidence" value="ECO:0007669"/>
    <property type="project" value="UniProtKB-KW"/>
</dbReference>
<evidence type="ECO:0000256" key="4">
    <source>
        <dbReference type="ARBA" id="ARBA00023203"/>
    </source>
</evidence>
<evidence type="ECO:0000256" key="1">
    <source>
        <dbReference type="ARBA" id="ARBA00004245"/>
    </source>
</evidence>
<evidence type="ECO:0000256" key="5">
    <source>
        <dbReference type="ARBA" id="ARBA00023212"/>
    </source>
</evidence>
<gene>
    <name evidence="6" type="primary">TMOD2</name>
</gene>
<dbReference type="eggNOG" id="KOG3735">
    <property type="taxonomic scope" value="Eukaryota"/>
</dbReference>